<keyword evidence="13" id="KW-1185">Reference proteome</keyword>
<keyword evidence="9 10" id="KW-0624">Polysaccharide degradation</keyword>
<gene>
    <name evidence="12" type="primary">BGL1</name>
    <name evidence="12" type="ORF">SLS53_002342</name>
</gene>
<evidence type="ECO:0000256" key="6">
    <source>
        <dbReference type="ARBA" id="ARBA00023180"/>
    </source>
</evidence>
<evidence type="ECO:0000313" key="13">
    <source>
        <dbReference type="Proteomes" id="UP001320245"/>
    </source>
</evidence>
<dbReference type="InterPro" id="IPR002772">
    <property type="entry name" value="Glyco_hydro_3_C"/>
</dbReference>
<dbReference type="Pfam" id="PF14310">
    <property type="entry name" value="Fn3-like"/>
    <property type="match status" value="1"/>
</dbReference>
<dbReference type="PROSITE" id="PS51820">
    <property type="entry name" value="PA14"/>
    <property type="match status" value="1"/>
</dbReference>
<comment type="caution">
    <text evidence="12">The sequence shown here is derived from an EMBL/GenBank/DDBJ whole genome shotgun (WGS) entry which is preliminary data.</text>
</comment>
<reference evidence="12 13" key="1">
    <citation type="journal article" date="2023" name="PLoS ONE">
        <title>Cytospora paraplurivora sp. nov. isolated from orchards with fruit tree decline syndrome in Ontario, Canada.</title>
        <authorList>
            <person name="Ilyukhin E."/>
            <person name="Nguyen H.D.T."/>
            <person name="Castle A.J."/>
            <person name="Ellouze W."/>
        </authorList>
    </citation>
    <scope>NUCLEOTIDE SEQUENCE [LARGE SCALE GENOMIC DNA]</scope>
    <source>
        <strain evidence="12 13">FDS-564</strain>
    </source>
</reference>
<dbReference type="Proteomes" id="UP001320245">
    <property type="component" value="Unassembled WGS sequence"/>
</dbReference>
<dbReference type="Pfam" id="PF07691">
    <property type="entry name" value="PA14"/>
    <property type="match status" value="1"/>
</dbReference>
<name>A0AAN9UEV1_9PEZI</name>
<dbReference type="InterPro" id="IPR019800">
    <property type="entry name" value="Glyco_hydro_3_AS"/>
</dbReference>
<dbReference type="Pfam" id="PF00933">
    <property type="entry name" value="Glyco_hydro_3"/>
    <property type="match status" value="1"/>
</dbReference>
<dbReference type="InterPro" id="IPR050288">
    <property type="entry name" value="Cellulose_deg_GH3"/>
</dbReference>
<dbReference type="PANTHER" id="PTHR42715:SF27">
    <property type="entry name" value="BETA-GLUCOSIDASE-RELATED"/>
    <property type="match status" value="1"/>
</dbReference>
<dbReference type="SMART" id="SM01217">
    <property type="entry name" value="Fn3_like"/>
    <property type="match status" value="1"/>
</dbReference>
<dbReference type="GO" id="GO:0008422">
    <property type="term" value="F:beta-glucosidase activity"/>
    <property type="evidence" value="ECO:0007669"/>
    <property type="project" value="UniProtKB-EC"/>
</dbReference>
<dbReference type="PANTHER" id="PTHR42715">
    <property type="entry name" value="BETA-GLUCOSIDASE"/>
    <property type="match status" value="1"/>
</dbReference>
<evidence type="ECO:0000256" key="1">
    <source>
        <dbReference type="ARBA" id="ARBA00000448"/>
    </source>
</evidence>
<dbReference type="FunFam" id="2.60.40.10:FF:000495">
    <property type="entry name" value="Periplasmic beta-glucosidase"/>
    <property type="match status" value="1"/>
</dbReference>
<comment type="similarity">
    <text evidence="3 10">Belongs to the glycosyl hydrolase 3 family.</text>
</comment>
<evidence type="ECO:0000256" key="2">
    <source>
        <dbReference type="ARBA" id="ARBA00004987"/>
    </source>
</evidence>
<dbReference type="InterPro" id="IPR036881">
    <property type="entry name" value="Glyco_hydro_3_C_sf"/>
</dbReference>
<dbReference type="Gene3D" id="2.60.40.10">
    <property type="entry name" value="Immunoglobulins"/>
    <property type="match status" value="1"/>
</dbReference>
<dbReference type="Gene3D" id="2.60.120.260">
    <property type="entry name" value="Galactose-binding domain-like"/>
    <property type="match status" value="1"/>
</dbReference>
<proteinExistence type="inferred from homology"/>
<dbReference type="Pfam" id="PF01915">
    <property type="entry name" value="Glyco_hydro_3_C"/>
    <property type="match status" value="1"/>
</dbReference>
<dbReference type="InterPro" id="IPR037524">
    <property type="entry name" value="PA14/GLEYA"/>
</dbReference>
<feature type="domain" description="PA14" evidence="11">
    <location>
        <begin position="400"/>
        <end position="560"/>
    </location>
</feature>
<dbReference type="SMART" id="SM00758">
    <property type="entry name" value="PA14"/>
    <property type="match status" value="1"/>
</dbReference>
<dbReference type="Gene3D" id="3.20.20.300">
    <property type="entry name" value="Glycoside hydrolase, family 3, N-terminal domain"/>
    <property type="match status" value="1"/>
</dbReference>
<dbReference type="InterPro" id="IPR001764">
    <property type="entry name" value="Glyco_hydro_3_N"/>
</dbReference>
<evidence type="ECO:0000259" key="11">
    <source>
        <dbReference type="PROSITE" id="PS51820"/>
    </source>
</evidence>
<protein>
    <recommendedName>
        <fullName evidence="10">beta-glucosidase</fullName>
        <ecNumber evidence="10">3.2.1.21</ecNumber>
    </recommendedName>
</protein>
<dbReference type="InterPro" id="IPR036962">
    <property type="entry name" value="Glyco_hydro_3_N_sf"/>
</dbReference>
<evidence type="ECO:0000313" key="12">
    <source>
        <dbReference type="EMBL" id="KAK7746383.1"/>
    </source>
</evidence>
<evidence type="ECO:0000256" key="9">
    <source>
        <dbReference type="ARBA" id="ARBA00023326"/>
    </source>
</evidence>
<dbReference type="FunFam" id="3.20.20.300:FF:000006">
    <property type="entry name" value="Beta-glucosidase H"/>
    <property type="match status" value="1"/>
</dbReference>
<comment type="pathway">
    <text evidence="2 10">Glycan metabolism; cellulose degradation.</text>
</comment>
<dbReference type="EC" id="3.2.1.21" evidence="10"/>
<keyword evidence="4 10" id="KW-0378">Hydrolase</keyword>
<dbReference type="PROSITE" id="PS00775">
    <property type="entry name" value="GLYCOSYL_HYDROL_F3"/>
    <property type="match status" value="1"/>
</dbReference>
<dbReference type="AlphaFoldDB" id="A0AAN9UEV1"/>
<dbReference type="InterPro" id="IPR026891">
    <property type="entry name" value="Fn3-like"/>
</dbReference>
<evidence type="ECO:0000256" key="3">
    <source>
        <dbReference type="ARBA" id="ARBA00005336"/>
    </source>
</evidence>
<dbReference type="EMBL" id="JAJSPL020000006">
    <property type="protein sequence ID" value="KAK7746383.1"/>
    <property type="molecule type" value="Genomic_DNA"/>
</dbReference>
<organism evidence="12 13">
    <name type="scientific">Cytospora paraplurivora</name>
    <dbReference type="NCBI Taxonomy" id="2898453"/>
    <lineage>
        <taxon>Eukaryota</taxon>
        <taxon>Fungi</taxon>
        <taxon>Dikarya</taxon>
        <taxon>Ascomycota</taxon>
        <taxon>Pezizomycotina</taxon>
        <taxon>Sordariomycetes</taxon>
        <taxon>Sordariomycetidae</taxon>
        <taxon>Diaporthales</taxon>
        <taxon>Cytosporaceae</taxon>
        <taxon>Cytospora</taxon>
    </lineage>
</organism>
<sequence>MADINVEEVLKKLNPSEKVDLLSGIDFWHTKALPQYGVPSLRTSDGPNGVRGSDALFPRFFNGTKAACFPCGTALGATFNLPLLEEAGRKMGDEAKSKGAHVILGPTINMQRSPLGGRGFESIGEDPVLAGRGASAIVNGIQSTGVQATIKHFVGNDQEHKRNATQSIIPDRALREIYLKPFQIAVRDSSPGAFMTGYNGINGTYCSDNKELLEGILRGEWAWKGLVMSDWYGTYSTTEAAHAGLDLEMPGPPRFRGEALKFNVSTDKVREHVLDERVRSVLEFVKKCAASGVKEGQEEREENTPETAELLRRISGESIVLLKNEKNLLPLRKDKKTVVIGPNAKTATYHGGGSAAVAAFYAVTPFDGISEKLSSPPEYAIGQYSHRLLPLLSDFVRSKAGKRGMTMTVYNESPADKADRKPIDVIELDKTQLVLLDYYNAKIKSKEWYADIDASFVADEDAVWEFSLVVAGTAKLFINGELVVDNETVQRPGSAFFGQGTVEEKGHKKVKKGETYHFKVQFGSAVTSKLQGGNVLFGHGALRIGGCKTIDPKKEIERAAELARDADQVIIVAGLNADWETEGADRDSIDLPPGIDDLIEAVVAANPDRTVVVNQSGTPVAMPWAKKVGSIVQAWYGGNETGNAIADVLFGDVNPSGKLSLSWPVRTQDNPAFLNFRSEGGRVFYGEDVYIGYRYYEFADKEVLFPFGHGLSYTDFAFSDLSVSGAGGKISVGLTVRNTGAVKGAEVVQVYVQPKQKAKVNRPVKELQGFAKVELGPGEAKEVTVEIEKKYAASYWDEERSKWCVEAGEYEIVVADSSAVREDKVLRSSIKVQETTWWSGI</sequence>
<evidence type="ECO:0000256" key="4">
    <source>
        <dbReference type="ARBA" id="ARBA00022801"/>
    </source>
</evidence>
<dbReference type="GO" id="GO:0030245">
    <property type="term" value="P:cellulose catabolic process"/>
    <property type="evidence" value="ECO:0007669"/>
    <property type="project" value="UniProtKB-KW"/>
</dbReference>
<dbReference type="InterPro" id="IPR013783">
    <property type="entry name" value="Ig-like_fold"/>
</dbReference>
<evidence type="ECO:0000256" key="10">
    <source>
        <dbReference type="RuleBase" id="RU361161"/>
    </source>
</evidence>
<keyword evidence="6" id="KW-0325">Glycoprotein</keyword>
<dbReference type="PRINTS" id="PR00133">
    <property type="entry name" value="GLHYDRLASE3"/>
</dbReference>
<dbReference type="Gene3D" id="3.40.50.1700">
    <property type="entry name" value="Glycoside hydrolase family 3 C-terminal domain"/>
    <property type="match status" value="1"/>
</dbReference>
<keyword evidence="5" id="KW-0136">Cellulose degradation</keyword>
<keyword evidence="8 10" id="KW-0326">Glycosidase</keyword>
<dbReference type="SUPFAM" id="SSF52279">
    <property type="entry name" value="Beta-D-glucan exohydrolase, C-terminal domain"/>
    <property type="match status" value="1"/>
</dbReference>
<evidence type="ECO:0000256" key="7">
    <source>
        <dbReference type="ARBA" id="ARBA00023277"/>
    </source>
</evidence>
<accession>A0AAN9UEV1</accession>
<dbReference type="InterPro" id="IPR011658">
    <property type="entry name" value="PA14_dom"/>
</dbReference>
<evidence type="ECO:0000256" key="8">
    <source>
        <dbReference type="ARBA" id="ARBA00023295"/>
    </source>
</evidence>
<evidence type="ECO:0000256" key="5">
    <source>
        <dbReference type="ARBA" id="ARBA00023001"/>
    </source>
</evidence>
<comment type="catalytic activity">
    <reaction evidence="1 10">
        <text>Hydrolysis of terminal, non-reducing beta-D-glucosyl residues with release of beta-D-glucose.</text>
        <dbReference type="EC" id="3.2.1.21"/>
    </reaction>
</comment>
<dbReference type="SUPFAM" id="SSF51445">
    <property type="entry name" value="(Trans)glycosidases"/>
    <property type="match status" value="1"/>
</dbReference>
<dbReference type="InterPro" id="IPR017853">
    <property type="entry name" value="GH"/>
</dbReference>
<keyword evidence="7 10" id="KW-0119">Carbohydrate metabolism</keyword>